<accession>A0AAD7MTA1</accession>
<feature type="compositionally biased region" description="Acidic residues" evidence="9">
    <location>
        <begin position="91"/>
        <end position="106"/>
    </location>
</feature>
<evidence type="ECO:0000259" key="12">
    <source>
        <dbReference type="Pfam" id="PF03733"/>
    </source>
</evidence>
<dbReference type="PANTHER" id="PTHR31503">
    <property type="entry name" value="VACUOLAR CALCIUM ION TRANSPORTER"/>
    <property type="match status" value="1"/>
</dbReference>
<evidence type="ECO:0000256" key="10">
    <source>
        <dbReference type="SAM" id="Phobius"/>
    </source>
</evidence>
<dbReference type="InterPro" id="IPR004713">
    <property type="entry name" value="CaH_exchang"/>
</dbReference>
<feature type="compositionally biased region" description="Low complexity" evidence="9">
    <location>
        <begin position="866"/>
        <end position="879"/>
    </location>
</feature>
<feature type="domain" description="Sodium/calcium exchanger membrane region" evidence="11">
    <location>
        <begin position="531"/>
        <end position="716"/>
    </location>
</feature>
<evidence type="ECO:0000313" key="13">
    <source>
        <dbReference type="EMBL" id="KAJ7729699.1"/>
    </source>
</evidence>
<dbReference type="InterPro" id="IPR004837">
    <property type="entry name" value="NaCa_Exmemb"/>
</dbReference>
<feature type="region of interest" description="Disordered" evidence="9">
    <location>
        <begin position="758"/>
        <end position="807"/>
    </location>
</feature>
<feature type="region of interest" description="Disordered" evidence="9">
    <location>
        <begin position="857"/>
        <end position="892"/>
    </location>
</feature>
<feature type="compositionally biased region" description="Acidic residues" evidence="9">
    <location>
        <begin position="252"/>
        <end position="266"/>
    </location>
</feature>
<feature type="transmembrane region" description="Helical" evidence="10">
    <location>
        <begin position="526"/>
        <end position="548"/>
    </location>
</feature>
<feature type="transmembrane region" description="Helical" evidence="10">
    <location>
        <begin position="698"/>
        <end position="718"/>
    </location>
</feature>
<name>A0AAD7MTA1_9AGAR</name>
<feature type="compositionally biased region" description="Low complexity" evidence="9">
    <location>
        <begin position="8"/>
        <end position="17"/>
    </location>
</feature>
<dbReference type="Pfam" id="PF03733">
    <property type="entry name" value="YccF"/>
    <property type="match status" value="1"/>
</dbReference>
<evidence type="ECO:0000256" key="6">
    <source>
        <dbReference type="ARBA" id="ARBA00022989"/>
    </source>
</evidence>
<feature type="domain" description="Inner membrane component" evidence="12">
    <location>
        <begin position="195"/>
        <end position="245"/>
    </location>
</feature>
<evidence type="ECO:0000313" key="14">
    <source>
        <dbReference type="Proteomes" id="UP001215280"/>
    </source>
</evidence>
<evidence type="ECO:0000256" key="5">
    <source>
        <dbReference type="ARBA" id="ARBA00022692"/>
    </source>
</evidence>
<comment type="caution">
    <text evidence="13">The sequence shown here is derived from an EMBL/GenBank/DDBJ whole genome shotgun (WGS) entry which is preliminary data.</text>
</comment>
<evidence type="ECO:0000256" key="2">
    <source>
        <dbReference type="ARBA" id="ARBA00008170"/>
    </source>
</evidence>
<feature type="compositionally biased region" description="Acidic residues" evidence="9">
    <location>
        <begin position="128"/>
        <end position="140"/>
    </location>
</feature>
<feature type="region of interest" description="Disordered" evidence="9">
    <location>
        <begin position="1"/>
        <end position="140"/>
    </location>
</feature>
<sequence>MSTPNEDPSLLSSTPTPMSHMHRSLSHGSQWSVSETPSHHHQGTSYFPPSSPRPAPILVRSSSVHSMRRAPRSTSVSSSHVTTRGFRDDALSEADEDEDDTFDPEDGVVRRGNRHGKAAATDPPPDADPADGDDEDEDDPITLRDRQSLINVEHPFGLPIWKPALYKKSRSVTRYADEALHSVPSSQAERHLLPGNIFWAVAFGWWLALVCILVAALLHIIPQGGKRYSSLIYGLGWYLAWPFGKYVEGESEADDEIHEEGDDEEAAIGSSADEGTIRGSGGDTIRPRVPLSETSTIMPQHVQSVSWNPVDVPPAAENTSLLQRMPPPSRSYGATALSAASSDSSIGAAKAATPASDILGRVCFWLAFACIIAPLMLLVCIICWGLVVTIPMAKLNWALINYIFTQPATLRFCAAPPAVVVSSPSQLPADADADDSAPTPTHFSVKHPRLAEGQVAPGATASTVLLCTYRATGSQYYKYTVGGVNILFVNLVPVVFFVIFDGFVLLRLVDQLEEAGKPVPRFLGIIAGRGLIFVLSLLSVIPLSYFIGMAVASISAQSSIGMGAVINATFGSIIEIILYSLMLKEAKGHLVEGSIVGSLLAGVLLMPGMSMCSSALRRKEQKFNAKSAGVTSMMLIMAIIGTIAPTLFYQTYGNFQLICTGCPTSPRGGDQPWICDACYYKHPDPVDDPFYQSTVKSLMYFCAAILVFSYLIGLWFSLRTHASQIWQNPQQLLHPLELPVHNQRPLSLYHRIVPPTPGGGRLQHKASARSERSQTPVSHSAPPAPTATFQPASPSMQPPSSPSMARRVSYAPPGFVPVLESVDAAVKSAGVPPETMSTDEFTRAVAVATVSALRHQQQHGVSHSPARAAARTSGAAAESEGGGGHGGHEAPSWSRTTSASVLLICTALYAGIAELLVDVVDVILEGSGIDEKFLGVTLFALVPNTTEFMNAISFALNGNIALSMEIGSAYALQVCLLQIPAMVAFSAWYAPDKMGEVATTFTLIFPRWDIIVIVLSMFLMTYTYIEAKSNYHRGSILILSYLVLTAGFYFAPASDDNLDIDRGHENDLAARSVREFPALTLWQTARWYLSRLW</sequence>
<reference evidence="13" key="1">
    <citation type="submission" date="2023-03" db="EMBL/GenBank/DDBJ databases">
        <title>Massive genome expansion in bonnet fungi (Mycena s.s.) driven by repeated elements and novel gene families across ecological guilds.</title>
        <authorList>
            <consortium name="Lawrence Berkeley National Laboratory"/>
            <person name="Harder C.B."/>
            <person name="Miyauchi S."/>
            <person name="Viragh M."/>
            <person name="Kuo A."/>
            <person name="Thoen E."/>
            <person name="Andreopoulos B."/>
            <person name="Lu D."/>
            <person name="Skrede I."/>
            <person name="Drula E."/>
            <person name="Henrissat B."/>
            <person name="Morin E."/>
            <person name="Kohler A."/>
            <person name="Barry K."/>
            <person name="LaButti K."/>
            <person name="Morin E."/>
            <person name="Salamov A."/>
            <person name="Lipzen A."/>
            <person name="Mereny Z."/>
            <person name="Hegedus B."/>
            <person name="Baldrian P."/>
            <person name="Stursova M."/>
            <person name="Weitz H."/>
            <person name="Taylor A."/>
            <person name="Grigoriev I.V."/>
            <person name="Nagy L.G."/>
            <person name="Martin F."/>
            <person name="Kauserud H."/>
        </authorList>
    </citation>
    <scope>NUCLEOTIDE SEQUENCE</scope>
    <source>
        <strain evidence="13">CBHHK188m</strain>
    </source>
</reference>
<keyword evidence="4" id="KW-0597">Phosphoprotein</keyword>
<feature type="transmembrane region" description="Helical" evidence="10">
    <location>
        <begin position="1034"/>
        <end position="1051"/>
    </location>
</feature>
<evidence type="ECO:0000256" key="8">
    <source>
        <dbReference type="ARBA" id="ARBA00023136"/>
    </source>
</evidence>
<dbReference type="Pfam" id="PF01699">
    <property type="entry name" value="Na_Ca_ex"/>
    <property type="match status" value="2"/>
</dbReference>
<evidence type="ECO:0000256" key="1">
    <source>
        <dbReference type="ARBA" id="ARBA00004127"/>
    </source>
</evidence>
<feature type="transmembrane region" description="Helical" evidence="10">
    <location>
        <begin position="901"/>
        <end position="924"/>
    </location>
</feature>
<keyword evidence="7" id="KW-0406">Ion transport</keyword>
<dbReference type="Gene3D" id="1.20.1420.30">
    <property type="entry name" value="NCX, central ion-binding region"/>
    <property type="match status" value="2"/>
</dbReference>
<feature type="compositionally biased region" description="Low complexity" evidence="9">
    <location>
        <begin position="73"/>
        <end position="83"/>
    </location>
</feature>
<gene>
    <name evidence="13" type="ORF">DFH07DRAFT_930102</name>
</gene>
<dbReference type="EMBL" id="JARJLG010000196">
    <property type="protein sequence ID" value="KAJ7729699.1"/>
    <property type="molecule type" value="Genomic_DNA"/>
</dbReference>
<dbReference type="GO" id="GO:0005774">
    <property type="term" value="C:vacuolar membrane"/>
    <property type="evidence" value="ECO:0007669"/>
    <property type="project" value="UniProtKB-ARBA"/>
</dbReference>
<feature type="transmembrane region" description="Helical" evidence="10">
    <location>
        <begin position="594"/>
        <end position="616"/>
    </location>
</feature>
<keyword evidence="14" id="KW-1185">Reference proteome</keyword>
<evidence type="ECO:0000256" key="7">
    <source>
        <dbReference type="ARBA" id="ARBA00023065"/>
    </source>
</evidence>
<dbReference type="GO" id="GO:0006874">
    <property type="term" value="P:intracellular calcium ion homeostasis"/>
    <property type="evidence" value="ECO:0007669"/>
    <property type="project" value="TreeGrafter"/>
</dbReference>
<feature type="transmembrane region" description="Helical" evidence="10">
    <location>
        <begin position="628"/>
        <end position="648"/>
    </location>
</feature>
<feature type="transmembrane region" description="Helical" evidence="10">
    <location>
        <begin position="484"/>
        <end position="506"/>
    </location>
</feature>
<protein>
    <recommendedName>
        <fullName evidence="15">Calcium permease</fullName>
    </recommendedName>
</protein>
<evidence type="ECO:0000256" key="9">
    <source>
        <dbReference type="SAM" id="MobiDB-lite"/>
    </source>
</evidence>
<dbReference type="InterPro" id="IPR005185">
    <property type="entry name" value="YccF"/>
</dbReference>
<organism evidence="13 14">
    <name type="scientific">Mycena maculata</name>
    <dbReference type="NCBI Taxonomy" id="230809"/>
    <lineage>
        <taxon>Eukaryota</taxon>
        <taxon>Fungi</taxon>
        <taxon>Dikarya</taxon>
        <taxon>Basidiomycota</taxon>
        <taxon>Agaricomycotina</taxon>
        <taxon>Agaricomycetes</taxon>
        <taxon>Agaricomycetidae</taxon>
        <taxon>Agaricales</taxon>
        <taxon>Marasmiineae</taxon>
        <taxon>Mycenaceae</taxon>
        <taxon>Mycena</taxon>
    </lineage>
</organism>
<feature type="transmembrane region" description="Helical" evidence="10">
    <location>
        <begin position="197"/>
        <end position="221"/>
    </location>
</feature>
<comment type="similarity">
    <text evidence="2">Belongs to the Ca(2+):cation antiporter (CaCA) (TC 2.A.19) family.</text>
</comment>
<keyword evidence="6 10" id="KW-1133">Transmembrane helix</keyword>
<proteinExistence type="inferred from homology"/>
<dbReference type="InterPro" id="IPR044880">
    <property type="entry name" value="NCX_ion-bd_dom_sf"/>
</dbReference>
<feature type="compositionally biased region" description="Low complexity" evidence="9">
    <location>
        <begin position="786"/>
        <end position="795"/>
    </location>
</feature>
<evidence type="ECO:0008006" key="15">
    <source>
        <dbReference type="Google" id="ProtNLM"/>
    </source>
</evidence>
<dbReference type="PANTHER" id="PTHR31503:SF10">
    <property type="entry name" value="VNX1 PROTEIN"/>
    <property type="match status" value="1"/>
</dbReference>
<dbReference type="GO" id="GO:0015369">
    <property type="term" value="F:calcium:proton antiporter activity"/>
    <property type="evidence" value="ECO:0007669"/>
    <property type="project" value="TreeGrafter"/>
</dbReference>
<keyword evidence="3" id="KW-0813">Transport</keyword>
<keyword evidence="5 10" id="KW-0812">Transmembrane</keyword>
<feature type="transmembrane region" description="Helical" evidence="10">
    <location>
        <begin position="362"/>
        <end position="387"/>
    </location>
</feature>
<feature type="transmembrane region" description="Helical" evidence="10">
    <location>
        <begin position="1010"/>
        <end position="1027"/>
    </location>
</feature>
<dbReference type="Proteomes" id="UP001215280">
    <property type="component" value="Unassembled WGS sequence"/>
</dbReference>
<feature type="compositionally biased region" description="Polar residues" evidence="9">
    <location>
        <begin position="26"/>
        <end position="36"/>
    </location>
</feature>
<dbReference type="FunFam" id="1.20.1420.30:FF:000014">
    <property type="entry name" value="Cation/H+ exchanger protein 2"/>
    <property type="match status" value="1"/>
</dbReference>
<feature type="transmembrane region" description="Helical" evidence="10">
    <location>
        <begin position="936"/>
        <end position="957"/>
    </location>
</feature>
<feature type="region of interest" description="Disordered" evidence="9">
    <location>
        <begin position="252"/>
        <end position="288"/>
    </location>
</feature>
<comment type="subcellular location">
    <subcellularLocation>
        <location evidence="1">Endomembrane system</location>
        <topology evidence="1">Multi-pass membrane protein</topology>
    </subcellularLocation>
</comment>
<dbReference type="GO" id="GO:0012505">
    <property type="term" value="C:endomembrane system"/>
    <property type="evidence" value="ECO:0007669"/>
    <property type="project" value="UniProtKB-SubCell"/>
</dbReference>
<evidence type="ECO:0000256" key="3">
    <source>
        <dbReference type="ARBA" id="ARBA00022448"/>
    </source>
</evidence>
<feature type="transmembrane region" description="Helical" evidence="10">
    <location>
        <begin position="969"/>
        <end position="990"/>
    </location>
</feature>
<evidence type="ECO:0000256" key="4">
    <source>
        <dbReference type="ARBA" id="ARBA00022553"/>
    </source>
</evidence>
<evidence type="ECO:0000259" key="11">
    <source>
        <dbReference type="Pfam" id="PF01699"/>
    </source>
</evidence>
<dbReference type="AlphaFoldDB" id="A0AAD7MTA1"/>
<feature type="domain" description="Sodium/calcium exchanger membrane region" evidence="11">
    <location>
        <begin position="899"/>
        <end position="1049"/>
    </location>
</feature>
<feature type="transmembrane region" description="Helical" evidence="10">
    <location>
        <begin position="560"/>
        <end position="582"/>
    </location>
</feature>
<keyword evidence="8 10" id="KW-0472">Membrane</keyword>